<gene>
    <name evidence="3" type="primary">LOC114847646</name>
</gene>
<sequence>MANGPGLSTAKGGEVYVGSEVREALALLDVLYANHFEGQRFAPELIKQTEGNFYRGAPPLWLNFHISEQAESDGAGTPLIKRDGYDTLIQQIQQSRKYPGISTVKLFHQPGCGGTTLAMQVLWDLRKTFRCAVLKGSTSDMTSVAKAVVQLFTAGSRDLQNTVLLLLNDEQILDNLQDRIMEEIEAHVTVSHMPVVVLFCCLRKNTVLEDNHIVLGKSLSDTEMQKFCEKKNELSQQYPDQHQQFHGFNILQTNFSQDYAREVSTVFTKALKAKRNLKLKLAAFLALLNTYVPGSYLVESQCLEFLKQKDSSHEGLSMEPFSHLIVTFIRNTSGEKRVRLAHPMIAQSCTELMAEEGVTRSDTVRNFINHFCKEEVPPHLLGFIKDMLTKREEKKGDTLVDSTEVTEEKERFSRLILDVKETEGKVQCTSVLKVASNKFDQNPLFPQALARFYYIELQNYNLAEIWAKTAKQIDPRSSFIADTLGQVHKNHLKSKEAPSKPREILQLATKAIEAFKDEEQLAEKEYEATRNKKGSHVHNTRGQFGYLQVCNILYNVLVSQDETWRKVLTNKAPVASVLDSLGDKKLIRYNGLIKTFRDEVERKYKFFDTFLTYSKPSRRKHDAPYILKDISDCCRKYVEDVEAKCDVKQKLKEYLADTSTGVISCLDRECTKHELKETSACWEKVYASKGPLTALVNHIFAHIMLINTGERFLPTFSIQYLHTFKQEIPLSPQEAPELHLLALILCWPTDAADKWALNLGQLVQRMRDSYECSYKKQIGSRYLRPLFFIGKSHGLKRVIHRKVLEGMCLGLKDTKPDCSTDWNDEKMFQDPTIQGNLFKFEGVVQNYRVYATLDGTELEVDANVRNNLWKPRQVSFNLGFTIRGPVAFGIHTKTTEKEPLPND</sequence>
<keyword evidence="2" id="KW-1185">Reference proteome</keyword>
<dbReference type="PANTHER" id="PTHR16155">
    <property type="entry name" value="DED DOMAIN-CONTAINING PROTEIN"/>
    <property type="match status" value="1"/>
</dbReference>
<dbReference type="KEGG" id="bspl:114847646"/>
<dbReference type="OrthoDB" id="2337140at2759"/>
<keyword evidence="1" id="KW-0175">Coiled coil</keyword>
<reference evidence="3" key="1">
    <citation type="submission" date="2025-08" db="UniProtKB">
        <authorList>
            <consortium name="RefSeq"/>
        </authorList>
    </citation>
    <scope>IDENTIFICATION</scope>
</reference>
<dbReference type="GeneID" id="114847646"/>
<dbReference type="AlphaFoldDB" id="A0A6P7LI94"/>
<organism evidence="2 3">
    <name type="scientific">Betta splendens</name>
    <name type="common">Siamese fighting fish</name>
    <dbReference type="NCBI Taxonomy" id="158456"/>
    <lineage>
        <taxon>Eukaryota</taxon>
        <taxon>Metazoa</taxon>
        <taxon>Chordata</taxon>
        <taxon>Craniata</taxon>
        <taxon>Vertebrata</taxon>
        <taxon>Euteleostomi</taxon>
        <taxon>Actinopterygii</taxon>
        <taxon>Neopterygii</taxon>
        <taxon>Teleostei</taxon>
        <taxon>Neoteleostei</taxon>
        <taxon>Acanthomorphata</taxon>
        <taxon>Anabantaria</taxon>
        <taxon>Anabantiformes</taxon>
        <taxon>Anabantoidei</taxon>
        <taxon>Osphronemidae</taxon>
        <taxon>Betta</taxon>
    </lineage>
</organism>
<name>A0A6P7LI94_BETSP</name>
<feature type="coiled-coil region" evidence="1">
    <location>
        <begin position="505"/>
        <end position="532"/>
    </location>
</feature>
<dbReference type="RefSeq" id="XP_028993444.1">
    <property type="nucleotide sequence ID" value="XM_029137611.3"/>
</dbReference>
<evidence type="ECO:0000313" key="3">
    <source>
        <dbReference type="RefSeq" id="XP_028993444.1"/>
    </source>
</evidence>
<dbReference type="PANTHER" id="PTHR16155:SF18">
    <property type="entry name" value="STERILE ALPHA MOTIF DOMAIN-CONTAINING PROTEIN 9-LIKE"/>
    <property type="match status" value="1"/>
</dbReference>
<dbReference type="InParanoid" id="A0A6P7LI94"/>
<proteinExistence type="predicted"/>
<protein>
    <submittedName>
        <fullName evidence="3">Sterile alpha motif domain-containing protein 9-like</fullName>
    </submittedName>
</protein>
<dbReference type="Proteomes" id="UP000515150">
    <property type="component" value="Chromosome 2"/>
</dbReference>
<evidence type="ECO:0000313" key="2">
    <source>
        <dbReference type="Proteomes" id="UP000515150"/>
    </source>
</evidence>
<evidence type="ECO:0000256" key="1">
    <source>
        <dbReference type="SAM" id="Coils"/>
    </source>
</evidence>
<accession>A0A6P7LI94</accession>
<dbReference type="GO" id="GO:0005737">
    <property type="term" value="C:cytoplasm"/>
    <property type="evidence" value="ECO:0007669"/>
    <property type="project" value="TreeGrafter"/>
</dbReference>